<keyword evidence="3" id="KW-1185">Reference proteome</keyword>
<sequence>MAWPIIGGRERTVGNAYTPGKKTTRRDWTAPVT</sequence>
<protein>
    <submittedName>
        <fullName evidence="2">Uncharacterized protein</fullName>
    </submittedName>
</protein>
<reference evidence="2" key="1">
    <citation type="submission" date="2020-08" db="EMBL/GenBank/DDBJ databases">
        <title>Genome sequencing and assembly of the red palm weevil Rhynchophorus ferrugineus.</title>
        <authorList>
            <person name="Dias G.B."/>
            <person name="Bergman C.M."/>
            <person name="Manee M."/>
        </authorList>
    </citation>
    <scope>NUCLEOTIDE SEQUENCE</scope>
    <source>
        <strain evidence="2">AA-2017</strain>
        <tissue evidence="2">Whole larva</tissue>
    </source>
</reference>
<dbReference type="AlphaFoldDB" id="A0A834HLB3"/>
<organism evidence="2 3">
    <name type="scientific">Rhynchophorus ferrugineus</name>
    <name type="common">Red palm weevil</name>
    <name type="synonym">Curculio ferrugineus</name>
    <dbReference type="NCBI Taxonomy" id="354439"/>
    <lineage>
        <taxon>Eukaryota</taxon>
        <taxon>Metazoa</taxon>
        <taxon>Ecdysozoa</taxon>
        <taxon>Arthropoda</taxon>
        <taxon>Hexapoda</taxon>
        <taxon>Insecta</taxon>
        <taxon>Pterygota</taxon>
        <taxon>Neoptera</taxon>
        <taxon>Endopterygota</taxon>
        <taxon>Coleoptera</taxon>
        <taxon>Polyphaga</taxon>
        <taxon>Cucujiformia</taxon>
        <taxon>Curculionidae</taxon>
        <taxon>Dryophthorinae</taxon>
        <taxon>Rhynchophorus</taxon>
    </lineage>
</organism>
<gene>
    <name evidence="2" type="ORF">GWI33_000408</name>
</gene>
<dbReference type="Proteomes" id="UP000625711">
    <property type="component" value="Unassembled WGS sequence"/>
</dbReference>
<dbReference type="EMBL" id="JAACXV010017856">
    <property type="protein sequence ID" value="KAF7264272.1"/>
    <property type="molecule type" value="Genomic_DNA"/>
</dbReference>
<comment type="caution">
    <text evidence="2">The sequence shown here is derived from an EMBL/GenBank/DDBJ whole genome shotgun (WGS) entry which is preliminary data.</text>
</comment>
<evidence type="ECO:0000313" key="2">
    <source>
        <dbReference type="EMBL" id="KAF7264272.1"/>
    </source>
</evidence>
<name>A0A834HLB3_RHYFE</name>
<evidence type="ECO:0000256" key="1">
    <source>
        <dbReference type="SAM" id="MobiDB-lite"/>
    </source>
</evidence>
<accession>A0A834HLB3</accession>
<evidence type="ECO:0000313" key="3">
    <source>
        <dbReference type="Proteomes" id="UP000625711"/>
    </source>
</evidence>
<feature type="region of interest" description="Disordered" evidence="1">
    <location>
        <begin position="1"/>
        <end position="33"/>
    </location>
</feature>
<feature type="non-terminal residue" evidence="2">
    <location>
        <position position="33"/>
    </location>
</feature>
<proteinExistence type="predicted"/>